<evidence type="ECO:0000259" key="4">
    <source>
        <dbReference type="PROSITE" id="PS50956"/>
    </source>
</evidence>
<evidence type="ECO:0000313" key="5">
    <source>
        <dbReference type="EMBL" id="OWQ95441.1"/>
    </source>
</evidence>
<dbReference type="InterPro" id="IPR036388">
    <property type="entry name" value="WH-like_DNA-bd_sf"/>
</dbReference>
<gene>
    <name evidence="5" type="ORF">CDQ92_11440</name>
</gene>
<keyword evidence="6" id="KW-1185">Reference proteome</keyword>
<dbReference type="Gene3D" id="1.10.10.10">
    <property type="entry name" value="Winged helix-like DNA-binding domain superfamily/Winged helix DNA-binding domain"/>
    <property type="match status" value="1"/>
</dbReference>
<evidence type="ECO:0000256" key="1">
    <source>
        <dbReference type="ARBA" id="ARBA00023015"/>
    </source>
</evidence>
<dbReference type="EMBL" id="NISK01000003">
    <property type="protein sequence ID" value="OWQ95441.1"/>
    <property type="molecule type" value="Genomic_DNA"/>
</dbReference>
<organism evidence="5 6">
    <name type="scientific">Sphingopyxis bauzanensis</name>
    <dbReference type="NCBI Taxonomy" id="651663"/>
    <lineage>
        <taxon>Bacteria</taxon>
        <taxon>Pseudomonadati</taxon>
        <taxon>Pseudomonadota</taxon>
        <taxon>Alphaproteobacteria</taxon>
        <taxon>Sphingomonadales</taxon>
        <taxon>Sphingomonadaceae</taxon>
        <taxon>Sphingopyxis</taxon>
    </lineage>
</organism>
<keyword evidence="2" id="KW-0238">DNA-binding</keyword>
<dbReference type="InterPro" id="IPR036390">
    <property type="entry name" value="WH_DNA-bd_sf"/>
</dbReference>
<accession>A0A246JQY4</accession>
<dbReference type="GO" id="GO:0043565">
    <property type="term" value="F:sequence-specific DNA binding"/>
    <property type="evidence" value="ECO:0007669"/>
    <property type="project" value="InterPro"/>
</dbReference>
<dbReference type="InterPro" id="IPR011991">
    <property type="entry name" value="ArsR-like_HTH"/>
</dbReference>
<dbReference type="Proteomes" id="UP000197361">
    <property type="component" value="Unassembled WGS sequence"/>
</dbReference>
<dbReference type="OrthoDB" id="166264at2"/>
<comment type="caution">
    <text evidence="5">The sequence shown here is derived from an EMBL/GenBank/DDBJ whole genome shotgun (WGS) entry which is preliminary data.</text>
</comment>
<dbReference type="PRINTS" id="PR00033">
    <property type="entry name" value="HTHASNC"/>
</dbReference>
<sequence>MNRSRYIARALDPIDRAICLALGKNARLTIRELAGIIGLSSPSATERMRRLEDSGVISGYTITVDNQVAGQPIGAYFRFQPNVGEVPRIVAMLAETPEMVEADRVTGDHCLVAKAYVKDMTELERLIDRFLPYAATTADVIQSTPVIRRLLKF</sequence>
<dbReference type="SUPFAM" id="SSF46785">
    <property type="entry name" value="Winged helix' DNA-binding domain"/>
    <property type="match status" value="1"/>
</dbReference>
<dbReference type="AlphaFoldDB" id="A0A246JQY4"/>
<dbReference type="InterPro" id="IPR019887">
    <property type="entry name" value="Tscrpt_reg_AsnC/Lrp_C"/>
</dbReference>
<protein>
    <submittedName>
        <fullName evidence="5">AsnC family transcriptional regulator</fullName>
    </submittedName>
</protein>
<dbReference type="PANTHER" id="PTHR30154">
    <property type="entry name" value="LEUCINE-RESPONSIVE REGULATORY PROTEIN"/>
    <property type="match status" value="1"/>
</dbReference>
<dbReference type="PROSITE" id="PS50956">
    <property type="entry name" value="HTH_ASNC_2"/>
    <property type="match status" value="1"/>
</dbReference>
<dbReference type="InterPro" id="IPR019888">
    <property type="entry name" value="Tscrpt_reg_AsnC-like"/>
</dbReference>
<feature type="domain" description="HTH asnC-type" evidence="4">
    <location>
        <begin position="11"/>
        <end position="72"/>
    </location>
</feature>
<dbReference type="PANTHER" id="PTHR30154:SF53">
    <property type="entry name" value="HTH-TYPE TRANSCRIPTIONAL REGULATOR LRPC"/>
    <property type="match status" value="1"/>
</dbReference>
<evidence type="ECO:0000256" key="2">
    <source>
        <dbReference type="ARBA" id="ARBA00023125"/>
    </source>
</evidence>
<keyword evidence="1" id="KW-0805">Transcription regulation</keyword>
<dbReference type="SMART" id="SM00344">
    <property type="entry name" value="HTH_ASNC"/>
    <property type="match status" value="1"/>
</dbReference>
<dbReference type="CDD" id="cd00090">
    <property type="entry name" value="HTH_ARSR"/>
    <property type="match status" value="1"/>
</dbReference>
<keyword evidence="3" id="KW-0804">Transcription</keyword>
<dbReference type="InterPro" id="IPR011008">
    <property type="entry name" value="Dimeric_a/b-barrel"/>
</dbReference>
<dbReference type="GO" id="GO:0005829">
    <property type="term" value="C:cytosol"/>
    <property type="evidence" value="ECO:0007669"/>
    <property type="project" value="TreeGrafter"/>
</dbReference>
<name>A0A246JQY4_9SPHN</name>
<dbReference type="GO" id="GO:0043200">
    <property type="term" value="P:response to amino acid"/>
    <property type="evidence" value="ECO:0007669"/>
    <property type="project" value="TreeGrafter"/>
</dbReference>
<proteinExistence type="predicted"/>
<dbReference type="Pfam" id="PF13412">
    <property type="entry name" value="HTH_24"/>
    <property type="match status" value="1"/>
</dbReference>
<reference evidence="5 6" key="1">
    <citation type="journal article" date="2010" name="Int. J. Syst. Evol. Microbiol.">
        <title>Sphingopyxis bauzanensis sp. nov., a psychrophilic bacterium isolated from soil.</title>
        <authorList>
            <person name="Zhang D.C."/>
            <person name="Liu H.C."/>
            <person name="Xin Y.H."/>
            <person name="Zhou Y.G."/>
            <person name="Schinner F."/>
            <person name="Margesin R."/>
        </authorList>
    </citation>
    <scope>NUCLEOTIDE SEQUENCE [LARGE SCALE GENOMIC DNA]</scope>
    <source>
        <strain evidence="5 6">DSM 22271</strain>
    </source>
</reference>
<dbReference type="SUPFAM" id="SSF54909">
    <property type="entry name" value="Dimeric alpha+beta barrel"/>
    <property type="match status" value="1"/>
</dbReference>
<dbReference type="Gene3D" id="3.30.70.920">
    <property type="match status" value="1"/>
</dbReference>
<dbReference type="Pfam" id="PF01037">
    <property type="entry name" value="AsnC_trans_reg"/>
    <property type="match status" value="1"/>
</dbReference>
<dbReference type="GO" id="GO:0006355">
    <property type="term" value="P:regulation of DNA-templated transcription"/>
    <property type="evidence" value="ECO:0007669"/>
    <property type="project" value="UniProtKB-ARBA"/>
</dbReference>
<evidence type="ECO:0000256" key="3">
    <source>
        <dbReference type="ARBA" id="ARBA00023163"/>
    </source>
</evidence>
<dbReference type="RefSeq" id="WP_088441569.1">
    <property type="nucleotide sequence ID" value="NZ_BMMC01000009.1"/>
</dbReference>
<dbReference type="InterPro" id="IPR000485">
    <property type="entry name" value="AsnC-type_HTH_dom"/>
</dbReference>
<evidence type="ECO:0000313" key="6">
    <source>
        <dbReference type="Proteomes" id="UP000197361"/>
    </source>
</evidence>